<accession>A0A0A9C9Z5</accession>
<proteinExistence type="predicted"/>
<name>A0A0A9C9Z5_ARUDO</name>
<dbReference type="EMBL" id="GBRH01226612">
    <property type="protein sequence ID" value="JAD71283.1"/>
    <property type="molecule type" value="Transcribed_RNA"/>
</dbReference>
<dbReference type="AlphaFoldDB" id="A0A0A9C9Z5"/>
<evidence type="ECO:0000313" key="1">
    <source>
        <dbReference type="EMBL" id="JAD71283.1"/>
    </source>
</evidence>
<protein>
    <submittedName>
        <fullName evidence="1">Uncharacterized protein</fullName>
    </submittedName>
</protein>
<reference evidence="1" key="2">
    <citation type="journal article" date="2015" name="Data Brief">
        <title>Shoot transcriptome of the giant reed, Arundo donax.</title>
        <authorList>
            <person name="Barrero R.A."/>
            <person name="Guerrero F.D."/>
            <person name="Moolhuijzen P."/>
            <person name="Goolsby J.A."/>
            <person name="Tidwell J."/>
            <person name="Bellgard S.E."/>
            <person name="Bellgard M.I."/>
        </authorList>
    </citation>
    <scope>NUCLEOTIDE SEQUENCE</scope>
    <source>
        <tissue evidence="1">Shoot tissue taken approximately 20 cm above the soil surface</tissue>
    </source>
</reference>
<reference evidence="1" key="1">
    <citation type="submission" date="2014-09" db="EMBL/GenBank/DDBJ databases">
        <authorList>
            <person name="Magalhaes I.L.F."/>
            <person name="Oliveira U."/>
            <person name="Santos F.R."/>
            <person name="Vidigal T.H.D.A."/>
            <person name="Brescovit A.D."/>
            <person name="Santos A.J."/>
        </authorList>
    </citation>
    <scope>NUCLEOTIDE SEQUENCE</scope>
    <source>
        <tissue evidence="1">Shoot tissue taken approximately 20 cm above the soil surface</tissue>
    </source>
</reference>
<organism evidence="1">
    <name type="scientific">Arundo donax</name>
    <name type="common">Giant reed</name>
    <name type="synonym">Donax arundinaceus</name>
    <dbReference type="NCBI Taxonomy" id="35708"/>
    <lineage>
        <taxon>Eukaryota</taxon>
        <taxon>Viridiplantae</taxon>
        <taxon>Streptophyta</taxon>
        <taxon>Embryophyta</taxon>
        <taxon>Tracheophyta</taxon>
        <taxon>Spermatophyta</taxon>
        <taxon>Magnoliopsida</taxon>
        <taxon>Liliopsida</taxon>
        <taxon>Poales</taxon>
        <taxon>Poaceae</taxon>
        <taxon>PACMAD clade</taxon>
        <taxon>Arundinoideae</taxon>
        <taxon>Arundineae</taxon>
        <taxon>Arundo</taxon>
    </lineage>
</organism>
<sequence length="36" mass="4195">MTYQTNPKPIYTHIEALNMENLTTKFIAAVKNRRAD</sequence>